<keyword evidence="2" id="KW-1185">Reference proteome</keyword>
<protein>
    <submittedName>
        <fullName evidence="1">Uncharacterized protein</fullName>
    </submittedName>
</protein>
<name>A0A8E6B1X9_9BACT</name>
<reference evidence="1" key="1">
    <citation type="submission" date="2021-05" db="EMBL/GenBank/DDBJ databases">
        <title>Complete genome sequence of the cellulolytic planctomycete Telmatocola sphagniphila SP2T and characterization of the first cellulase from planctomycetes.</title>
        <authorList>
            <person name="Rakitin A.L."/>
            <person name="Beletsky A.V."/>
            <person name="Naumoff D.G."/>
            <person name="Kulichevskaya I.S."/>
            <person name="Mardanov A.V."/>
            <person name="Ravin N.V."/>
            <person name="Dedysh S.N."/>
        </authorList>
    </citation>
    <scope>NUCLEOTIDE SEQUENCE</scope>
    <source>
        <strain evidence="1">SP2T</strain>
    </source>
</reference>
<dbReference type="AlphaFoldDB" id="A0A8E6B1X9"/>
<evidence type="ECO:0000313" key="2">
    <source>
        <dbReference type="Proteomes" id="UP000676194"/>
    </source>
</evidence>
<proteinExistence type="predicted"/>
<dbReference type="KEGG" id="tsph:KIH39_15780"/>
<organism evidence="1 2">
    <name type="scientific">Telmatocola sphagniphila</name>
    <dbReference type="NCBI Taxonomy" id="1123043"/>
    <lineage>
        <taxon>Bacteria</taxon>
        <taxon>Pseudomonadati</taxon>
        <taxon>Planctomycetota</taxon>
        <taxon>Planctomycetia</taxon>
        <taxon>Gemmatales</taxon>
        <taxon>Gemmataceae</taxon>
    </lineage>
</organism>
<sequence>MVAAVPQKFKPSDLIGQCELITSSELLKRMAERGMGRDAAKKSISRASTRDPKLWRSGHLQLPHGERLFARSSFVGTPGFCRQAAECLRELRPGLARCLEALERYTVLHRTHAHRLVAATVSTNPHSPSFDEEVTALAELGVKVGGKGTEFEYLVTENSWESQSSYDELAIRSLLTLRKESLLARILTIRLKRQSLVSWNGNELPSQSKGYVDYSGQIFTAYGFSWLAPLVRVNEAKKRIPCPVLIDVYADRCSLSAVQSFLTRANNATNWGRRRQPYLGIIGARQFDKNAWDEAKNKGLVTVNFTQMFGDEALNAMVMVEQILGDLRVSGQQKSLENEFKQFLGALENLKSNPVVMDLCSIGFEVLAGLVLRSEGWEGIVLGQDVPFREERKRDVDVFGKKGDDLIMVECKAYHEHKELSPSEVTKFFVETVPSCRKWWTKKENKAIGRCYAEIWTSGAIGEDAKAKLKELALKDNIQADILGPDEILARIPSDMRKRSNALLSVIAKGGQEWGDLEVNQ</sequence>
<dbReference type="SUPFAM" id="SSF52980">
    <property type="entry name" value="Restriction endonuclease-like"/>
    <property type="match status" value="1"/>
</dbReference>
<evidence type="ECO:0000313" key="1">
    <source>
        <dbReference type="EMBL" id="QVL30312.1"/>
    </source>
</evidence>
<dbReference type="EMBL" id="CP074694">
    <property type="protein sequence ID" value="QVL30312.1"/>
    <property type="molecule type" value="Genomic_DNA"/>
</dbReference>
<gene>
    <name evidence="1" type="ORF">KIH39_15780</name>
</gene>
<dbReference type="RefSeq" id="WP_213494188.1">
    <property type="nucleotide sequence ID" value="NZ_CP074694.1"/>
</dbReference>
<accession>A0A8E6B1X9</accession>
<dbReference type="InterPro" id="IPR011335">
    <property type="entry name" value="Restrct_endonuc-II-like"/>
</dbReference>
<dbReference type="Proteomes" id="UP000676194">
    <property type="component" value="Chromosome"/>
</dbReference>